<protein>
    <submittedName>
        <fullName evidence="2">Uncharacterized protein</fullName>
    </submittedName>
</protein>
<evidence type="ECO:0000256" key="1">
    <source>
        <dbReference type="SAM" id="MobiDB-lite"/>
    </source>
</evidence>
<reference evidence="2 3" key="1">
    <citation type="journal article" date="2015" name="Nat. Commun.">
        <title>Outbred genome sequencing and CRISPR/Cas9 gene editing in butterflies.</title>
        <authorList>
            <person name="Li X."/>
            <person name="Fan D."/>
            <person name="Zhang W."/>
            <person name="Liu G."/>
            <person name="Zhang L."/>
            <person name="Zhao L."/>
            <person name="Fang X."/>
            <person name="Chen L."/>
            <person name="Dong Y."/>
            <person name="Chen Y."/>
            <person name="Ding Y."/>
            <person name="Zhao R."/>
            <person name="Feng M."/>
            <person name="Zhu Y."/>
            <person name="Feng Y."/>
            <person name="Jiang X."/>
            <person name="Zhu D."/>
            <person name="Xiang H."/>
            <person name="Feng X."/>
            <person name="Li S."/>
            <person name="Wang J."/>
            <person name="Zhang G."/>
            <person name="Kronforst M.R."/>
            <person name="Wang W."/>
        </authorList>
    </citation>
    <scope>NUCLEOTIDE SEQUENCE [LARGE SCALE GENOMIC DNA]</scope>
    <source>
        <strain evidence="2">Ya'a_city_454_Px</strain>
        <tissue evidence="2">Whole body</tissue>
    </source>
</reference>
<dbReference type="PROSITE" id="PS51257">
    <property type="entry name" value="PROKAR_LIPOPROTEIN"/>
    <property type="match status" value="1"/>
</dbReference>
<proteinExistence type="predicted"/>
<evidence type="ECO:0000313" key="2">
    <source>
        <dbReference type="EMBL" id="KPI94014.1"/>
    </source>
</evidence>
<dbReference type="AlphaFoldDB" id="A0A194PMQ4"/>
<dbReference type="Proteomes" id="UP000053268">
    <property type="component" value="Unassembled WGS sequence"/>
</dbReference>
<gene>
    <name evidence="2" type="ORF">RR46_13179</name>
</gene>
<name>A0A194PMQ4_PAPXU</name>
<feature type="compositionally biased region" description="Basic and acidic residues" evidence="1">
    <location>
        <begin position="148"/>
        <end position="159"/>
    </location>
</feature>
<dbReference type="EMBL" id="KQ459601">
    <property type="protein sequence ID" value="KPI94014.1"/>
    <property type="molecule type" value="Genomic_DNA"/>
</dbReference>
<accession>A0A194PMQ4</accession>
<evidence type="ECO:0000313" key="3">
    <source>
        <dbReference type="Proteomes" id="UP000053268"/>
    </source>
</evidence>
<organism evidence="2 3">
    <name type="scientific">Papilio xuthus</name>
    <name type="common">Asian swallowtail butterfly</name>
    <dbReference type="NCBI Taxonomy" id="66420"/>
    <lineage>
        <taxon>Eukaryota</taxon>
        <taxon>Metazoa</taxon>
        <taxon>Ecdysozoa</taxon>
        <taxon>Arthropoda</taxon>
        <taxon>Hexapoda</taxon>
        <taxon>Insecta</taxon>
        <taxon>Pterygota</taxon>
        <taxon>Neoptera</taxon>
        <taxon>Endopterygota</taxon>
        <taxon>Lepidoptera</taxon>
        <taxon>Glossata</taxon>
        <taxon>Ditrysia</taxon>
        <taxon>Papilionoidea</taxon>
        <taxon>Papilionidae</taxon>
        <taxon>Papilioninae</taxon>
        <taxon>Papilio</taxon>
    </lineage>
</organism>
<keyword evidence="3" id="KW-1185">Reference proteome</keyword>
<sequence length="190" mass="21162">MSGRYTGTSSFSTGSGALACRTRAAARAVCGALSGATLNRAVVALQNNHVDTPKESNETQFPVVQTKSKFIRNYLRTRYSDNELLSSKQSFSQRDLALVSRRLQPPPPWPIGVRQRSDSRPANGLQEKSPDKRTFGANLQKRNGFVEGNREGRDARGDGVRLPVQKPTVELHHTETQHEENIIERLVFFI</sequence>
<feature type="region of interest" description="Disordered" evidence="1">
    <location>
        <begin position="102"/>
        <end position="160"/>
    </location>
</feature>